<evidence type="ECO:0000313" key="2">
    <source>
        <dbReference type="Proteomes" id="UP000314294"/>
    </source>
</evidence>
<comment type="caution">
    <text evidence="1">The sequence shown here is derived from an EMBL/GenBank/DDBJ whole genome shotgun (WGS) entry which is preliminary data.</text>
</comment>
<dbReference type="Proteomes" id="UP000314294">
    <property type="component" value="Unassembled WGS sequence"/>
</dbReference>
<sequence>MDLQADDESLMLSNSCPLYPRAAIVHEDISTRCTLGEEIVQELEVRTPLRVLDVCLTK</sequence>
<gene>
    <name evidence="1" type="ORF">EYF80_065954</name>
</gene>
<evidence type="ECO:0000313" key="1">
    <source>
        <dbReference type="EMBL" id="TNN23923.1"/>
    </source>
</evidence>
<protein>
    <submittedName>
        <fullName evidence="1">Uncharacterized protein</fullName>
    </submittedName>
</protein>
<reference evidence="1 2" key="1">
    <citation type="submission" date="2019-03" db="EMBL/GenBank/DDBJ databases">
        <title>First draft genome of Liparis tanakae, snailfish: a comprehensive survey of snailfish specific genes.</title>
        <authorList>
            <person name="Kim W."/>
            <person name="Song I."/>
            <person name="Jeong J.-H."/>
            <person name="Kim D."/>
            <person name="Kim S."/>
            <person name="Ryu S."/>
            <person name="Song J.Y."/>
            <person name="Lee S.K."/>
        </authorList>
    </citation>
    <scope>NUCLEOTIDE SEQUENCE [LARGE SCALE GENOMIC DNA]</scope>
    <source>
        <tissue evidence="1">Muscle</tissue>
    </source>
</reference>
<proteinExistence type="predicted"/>
<dbReference type="AlphaFoldDB" id="A0A4Z2E5J7"/>
<dbReference type="EMBL" id="SRLO01016929">
    <property type="protein sequence ID" value="TNN23923.1"/>
    <property type="molecule type" value="Genomic_DNA"/>
</dbReference>
<name>A0A4Z2E5J7_9TELE</name>
<keyword evidence="2" id="KW-1185">Reference proteome</keyword>
<accession>A0A4Z2E5J7</accession>
<organism evidence="1 2">
    <name type="scientific">Liparis tanakae</name>
    <name type="common">Tanaka's snailfish</name>
    <dbReference type="NCBI Taxonomy" id="230148"/>
    <lineage>
        <taxon>Eukaryota</taxon>
        <taxon>Metazoa</taxon>
        <taxon>Chordata</taxon>
        <taxon>Craniata</taxon>
        <taxon>Vertebrata</taxon>
        <taxon>Euteleostomi</taxon>
        <taxon>Actinopterygii</taxon>
        <taxon>Neopterygii</taxon>
        <taxon>Teleostei</taxon>
        <taxon>Neoteleostei</taxon>
        <taxon>Acanthomorphata</taxon>
        <taxon>Eupercaria</taxon>
        <taxon>Perciformes</taxon>
        <taxon>Cottioidei</taxon>
        <taxon>Cottales</taxon>
        <taxon>Liparidae</taxon>
        <taxon>Liparis</taxon>
    </lineage>
</organism>